<dbReference type="Pfam" id="PF00106">
    <property type="entry name" value="adh_short"/>
    <property type="match status" value="1"/>
</dbReference>
<dbReference type="AlphaFoldDB" id="A0A9P7GSX8"/>
<organism evidence="2 3">
    <name type="scientific">Sphagnurus paluster</name>
    <dbReference type="NCBI Taxonomy" id="117069"/>
    <lineage>
        <taxon>Eukaryota</taxon>
        <taxon>Fungi</taxon>
        <taxon>Dikarya</taxon>
        <taxon>Basidiomycota</taxon>
        <taxon>Agaricomycotina</taxon>
        <taxon>Agaricomycetes</taxon>
        <taxon>Agaricomycetidae</taxon>
        <taxon>Agaricales</taxon>
        <taxon>Tricholomatineae</taxon>
        <taxon>Lyophyllaceae</taxon>
        <taxon>Sphagnurus</taxon>
    </lineage>
</organism>
<proteinExistence type="predicted"/>
<reference evidence="2" key="1">
    <citation type="submission" date="2021-02" db="EMBL/GenBank/DDBJ databases">
        <authorList>
            <person name="Nieuwenhuis M."/>
            <person name="Van De Peppel L.J.J."/>
        </authorList>
    </citation>
    <scope>NUCLEOTIDE SEQUENCE</scope>
    <source>
        <strain evidence="2">D49</strain>
    </source>
</reference>
<protein>
    <submittedName>
        <fullName evidence="2">Uncharacterized protein</fullName>
    </submittedName>
</protein>
<reference evidence="2" key="2">
    <citation type="submission" date="2021-10" db="EMBL/GenBank/DDBJ databases">
        <title>Phylogenomics reveals ancestral predisposition of the termite-cultivated fungus Termitomyces towards a domesticated lifestyle.</title>
        <authorList>
            <person name="Auxier B."/>
            <person name="Grum-Grzhimaylo A."/>
            <person name="Cardenas M.E."/>
            <person name="Lodge J.D."/>
            <person name="Laessoe T."/>
            <person name="Pedersen O."/>
            <person name="Smith M.E."/>
            <person name="Kuyper T.W."/>
            <person name="Franco-Molano E.A."/>
            <person name="Baroni T.J."/>
            <person name="Aanen D.K."/>
        </authorList>
    </citation>
    <scope>NUCLEOTIDE SEQUENCE</scope>
    <source>
        <strain evidence="2">D49</strain>
    </source>
</reference>
<dbReference type="OrthoDB" id="191139at2759"/>
<keyword evidence="1" id="KW-0560">Oxidoreductase</keyword>
<sequence>MGAVYSLYTQSFPPKSQFSVNDIPDLTGRITIVTGGNTGIGKETAKVSQKLHTLFHQKKERSKTGHAQALLAQNAKVYIAGRSQEKVEAAIKDLKEQTGNEAIFLKVDLADLRSVKAGAEEFLKSV</sequence>
<accession>A0A9P7GSX8</accession>
<evidence type="ECO:0000313" key="2">
    <source>
        <dbReference type="EMBL" id="KAG5652885.1"/>
    </source>
</evidence>
<dbReference type="PANTHER" id="PTHR43157">
    <property type="entry name" value="PHOSPHATIDYLINOSITOL-GLYCAN BIOSYNTHESIS CLASS F PROTEIN-RELATED"/>
    <property type="match status" value="1"/>
</dbReference>
<keyword evidence="3" id="KW-1185">Reference proteome</keyword>
<dbReference type="PANTHER" id="PTHR43157:SF44">
    <property type="entry name" value="DEHYDROGENASE_REDUCTASE SDR FAMILY MEMBER 13"/>
    <property type="match status" value="1"/>
</dbReference>
<gene>
    <name evidence="2" type="ORF">H0H81_003248</name>
</gene>
<evidence type="ECO:0000256" key="1">
    <source>
        <dbReference type="ARBA" id="ARBA00023002"/>
    </source>
</evidence>
<evidence type="ECO:0000313" key="3">
    <source>
        <dbReference type="Proteomes" id="UP000717328"/>
    </source>
</evidence>
<dbReference type="InterPro" id="IPR002347">
    <property type="entry name" value="SDR_fam"/>
</dbReference>
<dbReference type="Gene3D" id="3.40.50.720">
    <property type="entry name" value="NAD(P)-binding Rossmann-like Domain"/>
    <property type="match status" value="1"/>
</dbReference>
<dbReference type="EMBL" id="JABCKI010000090">
    <property type="protein sequence ID" value="KAG5652885.1"/>
    <property type="molecule type" value="Genomic_DNA"/>
</dbReference>
<dbReference type="GO" id="GO:0016491">
    <property type="term" value="F:oxidoreductase activity"/>
    <property type="evidence" value="ECO:0007669"/>
    <property type="project" value="UniProtKB-KW"/>
</dbReference>
<comment type="caution">
    <text evidence="2">The sequence shown here is derived from an EMBL/GenBank/DDBJ whole genome shotgun (WGS) entry which is preliminary data.</text>
</comment>
<dbReference type="InterPro" id="IPR036291">
    <property type="entry name" value="NAD(P)-bd_dom_sf"/>
</dbReference>
<dbReference type="Proteomes" id="UP000717328">
    <property type="component" value="Unassembled WGS sequence"/>
</dbReference>
<dbReference type="SUPFAM" id="SSF51735">
    <property type="entry name" value="NAD(P)-binding Rossmann-fold domains"/>
    <property type="match status" value="2"/>
</dbReference>
<name>A0A9P7GSX8_9AGAR</name>